<proteinExistence type="predicted"/>
<dbReference type="AlphaFoldDB" id="A0A1E5W2E6"/>
<reference evidence="1 2" key="1">
    <citation type="submission" date="2016-09" db="EMBL/GenBank/DDBJ databases">
        <title>The draft genome of Dichanthelium oligosanthes: A C3 panicoid grass species.</title>
        <authorList>
            <person name="Studer A.J."/>
            <person name="Schnable J.C."/>
            <person name="Brutnell T.P."/>
        </authorList>
    </citation>
    <scope>NUCLEOTIDE SEQUENCE [LARGE SCALE GENOMIC DNA]</scope>
    <source>
        <strain evidence="2">cv. Kellogg 1175</strain>
        <tissue evidence="1">Leaf</tissue>
    </source>
</reference>
<name>A0A1E5W2E6_9POAL</name>
<sequence length="68" mass="7128">MAVLQPPHAAAMAAALDRMGVAFVWAAGPAAPLPEGFEARAAAGGRGMVIRGWRRRWPRCGTARWGGS</sequence>
<keyword evidence="2" id="KW-1185">Reference proteome</keyword>
<organism evidence="1 2">
    <name type="scientific">Dichanthelium oligosanthes</name>
    <dbReference type="NCBI Taxonomy" id="888268"/>
    <lineage>
        <taxon>Eukaryota</taxon>
        <taxon>Viridiplantae</taxon>
        <taxon>Streptophyta</taxon>
        <taxon>Embryophyta</taxon>
        <taxon>Tracheophyta</taxon>
        <taxon>Spermatophyta</taxon>
        <taxon>Magnoliopsida</taxon>
        <taxon>Liliopsida</taxon>
        <taxon>Poales</taxon>
        <taxon>Poaceae</taxon>
        <taxon>PACMAD clade</taxon>
        <taxon>Panicoideae</taxon>
        <taxon>Panicodae</taxon>
        <taxon>Paniceae</taxon>
        <taxon>Dichantheliinae</taxon>
        <taxon>Dichanthelium</taxon>
    </lineage>
</organism>
<comment type="caution">
    <text evidence="1">The sequence shown here is derived from an EMBL/GenBank/DDBJ whole genome shotgun (WGS) entry which is preliminary data.</text>
</comment>
<evidence type="ECO:0000313" key="2">
    <source>
        <dbReference type="Proteomes" id="UP000095767"/>
    </source>
</evidence>
<dbReference type="SUPFAM" id="SSF53756">
    <property type="entry name" value="UDP-Glycosyltransferase/glycogen phosphorylase"/>
    <property type="match status" value="1"/>
</dbReference>
<dbReference type="EMBL" id="LWDX02023244">
    <property type="protein sequence ID" value="OEL31498.1"/>
    <property type="molecule type" value="Genomic_DNA"/>
</dbReference>
<dbReference type="Proteomes" id="UP000095767">
    <property type="component" value="Unassembled WGS sequence"/>
</dbReference>
<evidence type="ECO:0000313" key="1">
    <source>
        <dbReference type="EMBL" id="OEL31498.1"/>
    </source>
</evidence>
<protein>
    <submittedName>
        <fullName evidence="1">Uncharacterized protein</fullName>
    </submittedName>
</protein>
<gene>
    <name evidence="1" type="ORF">BAE44_0007484</name>
</gene>
<dbReference type="Gene3D" id="3.40.50.2000">
    <property type="entry name" value="Glycogen Phosphorylase B"/>
    <property type="match status" value="1"/>
</dbReference>
<accession>A0A1E5W2E6</accession>